<dbReference type="Proteomes" id="UP000263273">
    <property type="component" value="Unassembled WGS sequence"/>
</dbReference>
<sequence>MPGGLIVKWPSGQSLDKNKEIQLDSRNGIGGVSPSIRIPMTMENAIRVANGEDVELEEAIRILSSLAENS</sequence>
<evidence type="ECO:0000313" key="1">
    <source>
        <dbReference type="EMBL" id="HBK53998.1"/>
    </source>
</evidence>
<dbReference type="RefSeq" id="WP_061214944.1">
    <property type="nucleotide sequence ID" value="NZ_DHSN01000031.1"/>
</dbReference>
<comment type="caution">
    <text evidence="1">The sequence shown here is derived from an EMBL/GenBank/DDBJ whole genome shotgun (WGS) entry which is preliminary data.</text>
</comment>
<gene>
    <name evidence="1" type="ORF">DDZ44_08690</name>
</gene>
<dbReference type="EMBL" id="DNZF01000190">
    <property type="protein sequence ID" value="HBK53998.1"/>
    <property type="molecule type" value="Genomic_DNA"/>
</dbReference>
<dbReference type="STRING" id="378794.GCA_001570625_02535"/>
<evidence type="ECO:0000313" key="2">
    <source>
        <dbReference type="Proteomes" id="UP000263273"/>
    </source>
</evidence>
<reference evidence="1 2" key="1">
    <citation type="journal article" date="2018" name="Nat. Biotechnol.">
        <title>A standardized bacterial taxonomy based on genome phylogeny substantially revises the tree of life.</title>
        <authorList>
            <person name="Parks D.H."/>
            <person name="Chuvochina M."/>
            <person name="Waite D.W."/>
            <person name="Rinke C."/>
            <person name="Skarshewski A."/>
            <person name="Chaumeil P.A."/>
            <person name="Hugenholtz P."/>
        </authorList>
    </citation>
    <scope>NUCLEOTIDE SEQUENCE [LARGE SCALE GENOMIC DNA]</scope>
    <source>
        <strain evidence="1">UBA10948</strain>
    </source>
</reference>
<accession>A0A354YXC7</accession>
<organism evidence="1 2">
    <name type="scientific">Syntrophomonas wolfei</name>
    <dbReference type="NCBI Taxonomy" id="863"/>
    <lineage>
        <taxon>Bacteria</taxon>
        <taxon>Bacillati</taxon>
        <taxon>Bacillota</taxon>
        <taxon>Clostridia</taxon>
        <taxon>Eubacteriales</taxon>
        <taxon>Syntrophomonadaceae</taxon>
        <taxon>Syntrophomonas</taxon>
    </lineage>
</organism>
<name>A0A354YXC7_9FIRM</name>
<protein>
    <submittedName>
        <fullName evidence="1">Uncharacterized protein</fullName>
    </submittedName>
</protein>
<dbReference type="AlphaFoldDB" id="A0A354YXC7"/>
<proteinExistence type="predicted"/>